<dbReference type="EMBL" id="JBDFQZ010000001">
    <property type="protein sequence ID" value="KAK9758089.1"/>
    <property type="molecule type" value="Genomic_DNA"/>
</dbReference>
<organism evidence="5 6">
    <name type="scientific">Saponaria officinalis</name>
    <name type="common">Common soapwort</name>
    <name type="synonym">Lychnis saponaria</name>
    <dbReference type="NCBI Taxonomy" id="3572"/>
    <lineage>
        <taxon>Eukaryota</taxon>
        <taxon>Viridiplantae</taxon>
        <taxon>Streptophyta</taxon>
        <taxon>Embryophyta</taxon>
        <taxon>Tracheophyta</taxon>
        <taxon>Spermatophyta</taxon>
        <taxon>Magnoliopsida</taxon>
        <taxon>eudicotyledons</taxon>
        <taxon>Gunneridae</taxon>
        <taxon>Pentapetalae</taxon>
        <taxon>Caryophyllales</taxon>
        <taxon>Caryophyllaceae</taxon>
        <taxon>Caryophylleae</taxon>
        <taxon>Saponaria</taxon>
    </lineage>
</organism>
<evidence type="ECO:0000256" key="2">
    <source>
        <dbReference type="ARBA" id="ARBA00022737"/>
    </source>
</evidence>
<feature type="region of interest" description="Disordered" evidence="4">
    <location>
        <begin position="1"/>
        <end position="37"/>
    </location>
</feature>
<protein>
    <submittedName>
        <fullName evidence="5">Uncharacterized protein</fullName>
    </submittedName>
</protein>
<dbReference type="InterPro" id="IPR040324">
    <property type="entry name" value="WDR44/Dgr2"/>
</dbReference>
<evidence type="ECO:0000313" key="5">
    <source>
        <dbReference type="EMBL" id="KAK9758090.1"/>
    </source>
</evidence>
<dbReference type="SUPFAM" id="SSF50978">
    <property type="entry name" value="WD40 repeat-like"/>
    <property type="match status" value="1"/>
</dbReference>
<dbReference type="AlphaFoldDB" id="A0AAW1NJY8"/>
<dbReference type="Proteomes" id="UP001443914">
    <property type="component" value="Unassembled WGS sequence"/>
</dbReference>
<reference evidence="5 6" key="1">
    <citation type="submission" date="2024-03" db="EMBL/GenBank/DDBJ databases">
        <title>WGS assembly of Saponaria officinalis var. Norfolk2.</title>
        <authorList>
            <person name="Jenkins J."/>
            <person name="Shu S."/>
            <person name="Grimwood J."/>
            <person name="Barry K."/>
            <person name="Goodstein D."/>
            <person name="Schmutz J."/>
            <person name="Leebens-Mack J."/>
            <person name="Osbourn A."/>
        </authorList>
    </citation>
    <scope>NUCLEOTIDE SEQUENCE [LARGE SCALE GENOMIC DNA]</scope>
    <source>
        <strain evidence="6">cv. Norfolk2</strain>
        <strain evidence="5">JIC</strain>
        <tissue evidence="5">Leaf</tissue>
    </source>
</reference>
<feature type="repeat" description="WD" evidence="3">
    <location>
        <begin position="378"/>
        <end position="418"/>
    </location>
</feature>
<feature type="compositionally biased region" description="Polar residues" evidence="4">
    <location>
        <begin position="22"/>
        <end position="32"/>
    </location>
</feature>
<dbReference type="InterPro" id="IPR001680">
    <property type="entry name" value="WD40_rpt"/>
</dbReference>
<keyword evidence="6" id="KW-1185">Reference proteome</keyword>
<evidence type="ECO:0000313" key="6">
    <source>
        <dbReference type="Proteomes" id="UP001443914"/>
    </source>
</evidence>
<evidence type="ECO:0000256" key="1">
    <source>
        <dbReference type="ARBA" id="ARBA00022574"/>
    </source>
</evidence>
<sequence length="753" mass="83310">MGSLSEDDDEVFFDSKEYVTPVSDSGSDGVENSDTESRVEDVVRKFGYEIWMKSPEIITERRQKFLKLMGLGRNDEVGEDGVEGSDGLDGENMDNTRVMEHSEAVLRSSFREVRSSSQSSISCCSSDTQELFEMAVEEDLVRRIRNLDDGTEFIVDELGQDGLLKRLREVGSDRPVSGEEFERILGLSPMVQRIMRRDAGLTSNKPSGKRRMTKGWLRKLGVVACVADTTQSGINRVVSDGSLPVSRHGAHIVKVRTNKKRSKEFSALYMGQDIVGHKGAILTMKFSPDGQLLASAGEDGVVRVWQVVESERSDLGYVSDIDSSHVYFAANHLGELEPLHVDKAKKGRLKSLRKSSESACVIFPRRFFQLAEKPLHEFYGHSGEVLDISWSNSKRLLSSSVDKTVRLWSVGSDQCLKVFTHNSFVTCVQFNPVDENYCISGSVDGKVRIWSTSRCEVVDWTDIKEIVTAVCYQPDGEGAIVGSITGDCYFYDTSDNRLLLTHRSSLHGKKKTPFRRITGFQFSPGDPSTLMVTTADSQVRLLKGADVICKYKGLRNSGSQISASFTSNGTHIISASEDSFVYVWDCADSNGAISSPVKSKWSCERFFSNNASVAVPWVAPPSTDTLPSLSAASSVDLSDIIVRYPEENGLEQNPPTENPHHRSPFFSSETISLGFSDPFSRGVATWPEEKLTSSNSLTVSSTTLKSDYRFLKTTCQNMGGSPHAWGLVIVTAGWDGRIRVFQNYGLPVRTGRL</sequence>
<dbReference type="SMART" id="SM00320">
    <property type="entry name" value="WD40"/>
    <property type="match status" value="7"/>
</dbReference>
<dbReference type="InterPro" id="IPR036322">
    <property type="entry name" value="WD40_repeat_dom_sf"/>
</dbReference>
<feature type="repeat" description="WD" evidence="3">
    <location>
        <begin position="418"/>
        <end position="451"/>
    </location>
</feature>
<feature type="repeat" description="WD" evidence="3">
    <location>
        <begin position="562"/>
        <end position="585"/>
    </location>
</feature>
<name>A0AAW1NJY8_SAPOF</name>
<dbReference type="PANTHER" id="PTHR14221">
    <property type="entry name" value="WD REPEAT DOMAIN 44"/>
    <property type="match status" value="1"/>
</dbReference>
<feature type="repeat" description="WD" evidence="3">
    <location>
        <begin position="274"/>
        <end position="315"/>
    </location>
</feature>
<keyword evidence="2" id="KW-0677">Repeat</keyword>
<accession>A0AAW1NJY8</accession>
<evidence type="ECO:0000256" key="4">
    <source>
        <dbReference type="SAM" id="MobiDB-lite"/>
    </source>
</evidence>
<dbReference type="InterPro" id="IPR015943">
    <property type="entry name" value="WD40/YVTN_repeat-like_dom_sf"/>
</dbReference>
<proteinExistence type="predicted"/>
<dbReference type="PANTHER" id="PTHR14221:SF0">
    <property type="entry name" value="WD REPEAT-CONTAINING PROTEIN 44"/>
    <property type="match status" value="1"/>
</dbReference>
<dbReference type="InterPro" id="IPR020472">
    <property type="entry name" value="WD40_PAC1"/>
</dbReference>
<evidence type="ECO:0000256" key="3">
    <source>
        <dbReference type="PROSITE-ProRule" id="PRU00221"/>
    </source>
</evidence>
<dbReference type="PROSITE" id="PS50294">
    <property type="entry name" value="WD_REPEATS_REGION"/>
    <property type="match status" value="3"/>
</dbReference>
<dbReference type="EMBL" id="JBDFQZ010000001">
    <property type="protein sequence ID" value="KAK9758090.1"/>
    <property type="molecule type" value="Genomic_DNA"/>
</dbReference>
<keyword evidence="1 3" id="KW-0853">WD repeat</keyword>
<feature type="compositionally biased region" description="Acidic residues" evidence="4">
    <location>
        <begin position="1"/>
        <end position="12"/>
    </location>
</feature>
<gene>
    <name evidence="5" type="ORF">RND81_01G206000</name>
</gene>
<comment type="caution">
    <text evidence="5">The sequence shown here is derived from an EMBL/GenBank/DDBJ whole genome shotgun (WGS) entry which is preliminary data.</text>
</comment>
<dbReference type="PRINTS" id="PR00320">
    <property type="entry name" value="GPROTEINBRPT"/>
</dbReference>
<dbReference type="PROSITE" id="PS50082">
    <property type="entry name" value="WD_REPEATS_2"/>
    <property type="match status" value="4"/>
</dbReference>
<dbReference type="Pfam" id="PF00400">
    <property type="entry name" value="WD40"/>
    <property type="match status" value="4"/>
</dbReference>
<dbReference type="Gene3D" id="2.130.10.10">
    <property type="entry name" value="YVTN repeat-like/Quinoprotein amine dehydrogenase"/>
    <property type="match status" value="1"/>
</dbReference>